<comment type="caution">
    <text evidence="6">Lacks conserved residue(s) required for the propagation of feature annotation.</text>
</comment>
<reference evidence="9" key="1">
    <citation type="submission" date="2025-08" db="UniProtKB">
        <authorList>
            <consortium name="RefSeq"/>
        </authorList>
    </citation>
    <scope>IDENTIFICATION</scope>
</reference>
<dbReference type="Proteomes" id="UP001652741">
    <property type="component" value="Chromosome ssa13"/>
</dbReference>
<proteinExistence type="inferred from homology"/>
<dbReference type="InterPro" id="IPR049452">
    <property type="entry name" value="Anoctamin_TM"/>
</dbReference>
<organism evidence="8 9">
    <name type="scientific">Salmo salar</name>
    <name type="common">Atlantic salmon</name>
    <dbReference type="NCBI Taxonomy" id="8030"/>
    <lineage>
        <taxon>Eukaryota</taxon>
        <taxon>Metazoa</taxon>
        <taxon>Chordata</taxon>
        <taxon>Craniata</taxon>
        <taxon>Vertebrata</taxon>
        <taxon>Euteleostomi</taxon>
        <taxon>Actinopterygii</taxon>
        <taxon>Neopterygii</taxon>
        <taxon>Teleostei</taxon>
        <taxon>Protacanthopterygii</taxon>
        <taxon>Salmoniformes</taxon>
        <taxon>Salmonidae</taxon>
        <taxon>Salmoninae</taxon>
        <taxon>Salmo</taxon>
    </lineage>
</organism>
<name>A0A1S3LJB4_SALSA</name>
<accession>A0A1S3LJB4</accession>
<dbReference type="Pfam" id="PF04547">
    <property type="entry name" value="Anoctamin"/>
    <property type="match status" value="1"/>
</dbReference>
<evidence type="ECO:0000256" key="5">
    <source>
        <dbReference type="ARBA" id="ARBA00023136"/>
    </source>
</evidence>
<evidence type="ECO:0000313" key="8">
    <source>
        <dbReference type="Proteomes" id="UP001652741"/>
    </source>
</evidence>
<evidence type="ECO:0000313" key="9">
    <source>
        <dbReference type="RefSeq" id="XP_013991001.1"/>
    </source>
</evidence>
<comment type="similarity">
    <text evidence="2 6">Belongs to the anoctamin family.</text>
</comment>
<evidence type="ECO:0000256" key="1">
    <source>
        <dbReference type="ARBA" id="ARBA00004141"/>
    </source>
</evidence>
<dbReference type="InterPro" id="IPR007632">
    <property type="entry name" value="Anoctamin"/>
</dbReference>
<dbReference type="PANTHER" id="PTHR12308">
    <property type="entry name" value="ANOCTAMIN"/>
    <property type="match status" value="1"/>
</dbReference>
<sequence length="129" mass="14791">MLSAIVVVLKVKAWQQKRALNKVCGTQASQEPRRWEEDYQLVALLQFGFITIFVTAFPLAPLFALLNNRAEMCLDAHKFVCEYRRPVAERAQNIGVWFNILEALSHLSVIIIRHPHFCATQTEGESLYC</sequence>
<evidence type="ECO:0000256" key="2">
    <source>
        <dbReference type="ARBA" id="ARBA00009671"/>
    </source>
</evidence>
<dbReference type="KEGG" id="sasa:106566923"/>
<evidence type="ECO:0000256" key="6">
    <source>
        <dbReference type="RuleBase" id="RU280814"/>
    </source>
</evidence>
<dbReference type="GO" id="GO:0005886">
    <property type="term" value="C:plasma membrane"/>
    <property type="evidence" value="ECO:0007669"/>
    <property type="project" value="TreeGrafter"/>
</dbReference>
<dbReference type="STRING" id="8030.ENSSSAP00000112173"/>
<keyword evidence="3 6" id="KW-0812">Transmembrane</keyword>
<gene>
    <name evidence="9" type="primary">LOC106566923</name>
</gene>
<keyword evidence="5 6" id="KW-0472">Membrane</keyword>
<feature type="transmembrane region" description="Helical" evidence="6">
    <location>
        <begin position="41"/>
        <end position="66"/>
    </location>
</feature>
<dbReference type="GO" id="GO:0005254">
    <property type="term" value="F:chloride channel activity"/>
    <property type="evidence" value="ECO:0007669"/>
    <property type="project" value="TreeGrafter"/>
</dbReference>
<keyword evidence="8" id="KW-1185">Reference proteome</keyword>
<evidence type="ECO:0000256" key="4">
    <source>
        <dbReference type="ARBA" id="ARBA00022989"/>
    </source>
</evidence>
<dbReference type="AlphaFoldDB" id="A0A1S3LJB4"/>
<dbReference type="PANTHER" id="PTHR12308:SF15">
    <property type="entry name" value="ANOCTAMIN"/>
    <property type="match status" value="1"/>
</dbReference>
<evidence type="ECO:0000259" key="7">
    <source>
        <dbReference type="Pfam" id="PF04547"/>
    </source>
</evidence>
<keyword evidence="4 6" id="KW-1133">Transmembrane helix</keyword>
<dbReference type="GeneID" id="106566923"/>
<comment type="subcellular location">
    <subcellularLocation>
        <location evidence="1 6">Membrane</location>
        <topology evidence="1 6">Multi-pass membrane protein</topology>
    </subcellularLocation>
</comment>
<dbReference type="RefSeq" id="XP_013991001.1">
    <property type="nucleotide sequence ID" value="XM_014135526.2"/>
</dbReference>
<protein>
    <recommendedName>
        <fullName evidence="6">Anoctamin</fullName>
    </recommendedName>
</protein>
<evidence type="ECO:0000256" key="3">
    <source>
        <dbReference type="ARBA" id="ARBA00022692"/>
    </source>
</evidence>
<dbReference type="PaxDb" id="8030-ENSSSAP00000112173"/>
<feature type="domain" description="Anoctamin transmembrane" evidence="7">
    <location>
        <begin position="28"/>
        <end position="111"/>
    </location>
</feature>